<protein>
    <recommendedName>
        <fullName evidence="3">DUF3581 domain-containing protein</fullName>
    </recommendedName>
</protein>
<accession>A0A1T2L698</accession>
<evidence type="ECO:0008006" key="3">
    <source>
        <dbReference type="Google" id="ProtNLM"/>
    </source>
</evidence>
<sequence length="235" mass="26356">MFLDQFFSNDEGSIRISRQQASTFAKRVAGDFNPIHNEDAKRFVVPGDLLFALILTRYGVSQKMHFNFEGMVGDATPLHFPESEDEKLAICDENGKTYLTVERSGDNDQEQNLVRSLACSYVEFSGQTFPHILVPLMKQHNVMINTDRPLVIYESMSIDIDRLDITDPKLELSGSSLEVEGKRGNVRLDFNLMSGDEVVGRGSKSMVLSGLREYDQQKIDTLVSNFNAGKEAYAG</sequence>
<dbReference type="InterPro" id="IPR021974">
    <property type="entry name" value="DUF3581"/>
</dbReference>
<organism evidence="1 2">
    <name type="scientific">Solemya pervernicosa gill symbiont</name>
    <dbReference type="NCBI Taxonomy" id="642797"/>
    <lineage>
        <taxon>Bacteria</taxon>
        <taxon>Pseudomonadati</taxon>
        <taxon>Pseudomonadota</taxon>
        <taxon>Gammaproteobacteria</taxon>
        <taxon>sulfur-oxidizing symbionts</taxon>
    </lineage>
</organism>
<dbReference type="AlphaFoldDB" id="A0A1T2L698"/>
<evidence type="ECO:0000313" key="1">
    <source>
        <dbReference type="EMBL" id="OOZ40466.1"/>
    </source>
</evidence>
<keyword evidence="2" id="KW-1185">Reference proteome</keyword>
<evidence type="ECO:0000313" key="2">
    <source>
        <dbReference type="Proteomes" id="UP000191110"/>
    </source>
</evidence>
<dbReference type="Proteomes" id="UP000191110">
    <property type="component" value="Unassembled WGS sequence"/>
</dbReference>
<reference evidence="1 2" key="1">
    <citation type="submission" date="2016-11" db="EMBL/GenBank/DDBJ databases">
        <title>Mixed transmission modes and dynamic genome evolution in an obligate animal-bacterial symbiosis.</title>
        <authorList>
            <person name="Russell S.L."/>
            <person name="Corbett-Detig R.B."/>
            <person name="Cavanaugh C.M."/>
        </authorList>
    </citation>
    <scope>NUCLEOTIDE SEQUENCE [LARGE SCALE GENOMIC DNA]</scope>
    <source>
        <strain evidence="1">Sveles-Q1</strain>
    </source>
</reference>
<proteinExistence type="predicted"/>
<gene>
    <name evidence="1" type="ORF">BOW53_07700</name>
</gene>
<comment type="caution">
    <text evidence="1">The sequence shown here is derived from an EMBL/GenBank/DDBJ whole genome shotgun (WGS) entry which is preliminary data.</text>
</comment>
<dbReference type="RefSeq" id="WP_078483526.1">
    <property type="nucleotide sequence ID" value="NZ_MPRL01000025.1"/>
</dbReference>
<dbReference type="OrthoDB" id="5892138at2"/>
<dbReference type="EMBL" id="MPRL01000025">
    <property type="protein sequence ID" value="OOZ40466.1"/>
    <property type="molecule type" value="Genomic_DNA"/>
</dbReference>
<name>A0A1T2L698_9GAMM</name>
<dbReference type="Pfam" id="PF12119">
    <property type="entry name" value="DUF3581"/>
    <property type="match status" value="1"/>
</dbReference>